<evidence type="ECO:0000256" key="2">
    <source>
        <dbReference type="ARBA" id="ARBA00022475"/>
    </source>
</evidence>
<feature type="transmembrane region" description="Helical" evidence="6">
    <location>
        <begin position="714"/>
        <end position="733"/>
    </location>
</feature>
<dbReference type="AlphaFoldDB" id="A0A1G9PGV1"/>
<dbReference type="Proteomes" id="UP000198901">
    <property type="component" value="Unassembled WGS sequence"/>
</dbReference>
<feature type="domain" description="ABC3 transporter permease C-terminal" evidence="7">
    <location>
        <begin position="282"/>
        <end position="396"/>
    </location>
</feature>
<keyword evidence="3 6" id="KW-0812">Transmembrane</keyword>
<proteinExistence type="predicted"/>
<dbReference type="Pfam" id="PF12704">
    <property type="entry name" value="MacB_PCD"/>
    <property type="match status" value="2"/>
</dbReference>
<dbReference type="EMBL" id="FNGS01000004">
    <property type="protein sequence ID" value="SDL98008.1"/>
    <property type="molecule type" value="Genomic_DNA"/>
</dbReference>
<reference evidence="9 10" key="1">
    <citation type="submission" date="2016-10" db="EMBL/GenBank/DDBJ databases">
        <authorList>
            <person name="de Groot N.N."/>
        </authorList>
    </citation>
    <scope>NUCLEOTIDE SEQUENCE [LARGE SCALE GENOMIC DNA]</scope>
    <source>
        <strain evidence="9 10">DSM 21668</strain>
    </source>
</reference>
<feature type="domain" description="ABC3 transporter permease C-terminal" evidence="7">
    <location>
        <begin position="665"/>
        <end position="774"/>
    </location>
</feature>
<evidence type="ECO:0000256" key="6">
    <source>
        <dbReference type="SAM" id="Phobius"/>
    </source>
</evidence>
<organism evidence="9 10">
    <name type="scientific">Siphonobacter aquaeclarae</name>
    <dbReference type="NCBI Taxonomy" id="563176"/>
    <lineage>
        <taxon>Bacteria</taxon>
        <taxon>Pseudomonadati</taxon>
        <taxon>Bacteroidota</taxon>
        <taxon>Cytophagia</taxon>
        <taxon>Cytophagales</taxon>
        <taxon>Cytophagaceae</taxon>
        <taxon>Siphonobacter</taxon>
    </lineage>
</organism>
<feature type="transmembrane region" description="Helical" evidence="6">
    <location>
        <begin position="327"/>
        <end position="351"/>
    </location>
</feature>
<keyword evidence="5 6" id="KW-0472">Membrane</keyword>
<feature type="transmembrane region" description="Helical" evidence="6">
    <location>
        <begin position="274"/>
        <end position="303"/>
    </location>
</feature>
<dbReference type="PANTHER" id="PTHR30572">
    <property type="entry name" value="MEMBRANE COMPONENT OF TRANSPORTER-RELATED"/>
    <property type="match status" value="1"/>
</dbReference>
<dbReference type="InterPro" id="IPR050250">
    <property type="entry name" value="Macrolide_Exporter_MacB"/>
</dbReference>
<evidence type="ECO:0000259" key="7">
    <source>
        <dbReference type="Pfam" id="PF02687"/>
    </source>
</evidence>
<evidence type="ECO:0000256" key="3">
    <source>
        <dbReference type="ARBA" id="ARBA00022692"/>
    </source>
</evidence>
<sequence length="785" mass="87519">MEQLRSAWRSILKNRTFSLINVTGLALGTGIALTVFWIVRFETGFDTFRPHAERFYRLRSHQKTGEYNSHIPQGVILALNTRIAGVEKAANAYKRGNATIRVGQQVFLEKRCYFADPVFAGLIGMSWVSGSPQTSLSRPDQVVLDERTAQRLFRGNALGKTLRFNNERDLTVSGIVRAAPANSEFQMGIVISRETLKRMDAGYQHEGYWDGGDSGHQGFVLLKEGASPKTVETLLNRFTRQRKDTQYDSFELIPIADSHFDSQADTFSYYLPKWMIYALISTGIFLILIACINFINLATVQALQKSREMAIRKLLGSSRSRLMARQLVETGLLTAVSILLGCLLAEWLLSWSDQLLNTEVRLAPVWNGGTLLFLLCLGVGVTLLAGLYPALLASGTAPVAILRSSFQRLSIGGVSLRKTLIVGQFAVAQILVVCTLAGLQQLNYIRKKDLGFFREGILTVEIPDRKPGLRAGLREELLANPHIQEVTYGLSTPSSPTNNWWTNVESPLLQGGKELFQVQHTDTNYLSFFHIPLLAGRGLTTADSNQVVLVNEKTVRQLGLKQPEQALGRSLTFWNRTWTIVGVVKDYHSQDLKQGIQPHVIWYAPWNFQQASLRVDGRDLSGTLATVEKAWKRRFPDYAFRYSFLDQSLGEFYANDEKMTRFLTLFACVGILIGCLGLYGLVSFVCVQRTKEIGIRKVLGASVPGILLLLSKDFVKLVLVAAVIATPAAWYILDRWLSEFVYHVPVEAWVFAATGLLSVVVALGAVSFQSVRVALLNPVRSLKSE</sequence>
<keyword evidence="2" id="KW-1003">Cell membrane</keyword>
<feature type="domain" description="MacB-like periplasmic core" evidence="8">
    <location>
        <begin position="467"/>
        <end position="613"/>
    </location>
</feature>
<gene>
    <name evidence="9" type="ORF">SAMN04488090_2175</name>
</gene>
<dbReference type="InterPro" id="IPR025857">
    <property type="entry name" value="MacB_PCD"/>
</dbReference>
<feature type="transmembrane region" description="Helical" evidence="6">
    <location>
        <begin position="420"/>
        <end position="439"/>
    </location>
</feature>
<evidence type="ECO:0000256" key="1">
    <source>
        <dbReference type="ARBA" id="ARBA00004651"/>
    </source>
</evidence>
<feature type="domain" description="MacB-like periplasmic core" evidence="8">
    <location>
        <begin position="18"/>
        <end position="235"/>
    </location>
</feature>
<dbReference type="RefSeq" id="WP_093201657.1">
    <property type="nucleotide sequence ID" value="NZ_FNGS01000004.1"/>
</dbReference>
<name>A0A1G9PGV1_9BACT</name>
<evidence type="ECO:0000256" key="4">
    <source>
        <dbReference type="ARBA" id="ARBA00022989"/>
    </source>
</evidence>
<dbReference type="GO" id="GO:0022857">
    <property type="term" value="F:transmembrane transporter activity"/>
    <property type="evidence" value="ECO:0007669"/>
    <property type="project" value="TreeGrafter"/>
</dbReference>
<dbReference type="InterPro" id="IPR003838">
    <property type="entry name" value="ABC3_permease_C"/>
</dbReference>
<protein>
    <submittedName>
        <fullName evidence="9">Duplicated orphan permease</fullName>
    </submittedName>
</protein>
<evidence type="ECO:0000313" key="10">
    <source>
        <dbReference type="Proteomes" id="UP000198901"/>
    </source>
</evidence>
<dbReference type="Pfam" id="PF02687">
    <property type="entry name" value="FtsX"/>
    <property type="match status" value="2"/>
</dbReference>
<accession>A0A1G9PGV1</accession>
<feature type="transmembrane region" description="Helical" evidence="6">
    <location>
        <begin position="20"/>
        <end position="39"/>
    </location>
</feature>
<evidence type="ECO:0000259" key="8">
    <source>
        <dbReference type="Pfam" id="PF12704"/>
    </source>
</evidence>
<dbReference type="OrthoDB" id="5933722at2"/>
<dbReference type="GO" id="GO:0005886">
    <property type="term" value="C:plasma membrane"/>
    <property type="evidence" value="ECO:0007669"/>
    <property type="project" value="UniProtKB-SubCell"/>
</dbReference>
<comment type="subcellular location">
    <subcellularLocation>
        <location evidence="1">Cell membrane</location>
        <topology evidence="1">Multi-pass membrane protein</topology>
    </subcellularLocation>
</comment>
<evidence type="ECO:0000256" key="5">
    <source>
        <dbReference type="ARBA" id="ARBA00023136"/>
    </source>
</evidence>
<dbReference type="PANTHER" id="PTHR30572:SF18">
    <property type="entry name" value="ABC-TYPE MACROLIDE FAMILY EXPORT SYSTEM PERMEASE COMPONENT 2"/>
    <property type="match status" value="1"/>
</dbReference>
<feature type="transmembrane region" description="Helical" evidence="6">
    <location>
        <begin position="748"/>
        <end position="775"/>
    </location>
</feature>
<dbReference type="STRING" id="563176.SAMN04488090_2175"/>
<evidence type="ECO:0000313" key="9">
    <source>
        <dbReference type="EMBL" id="SDL98008.1"/>
    </source>
</evidence>
<keyword evidence="10" id="KW-1185">Reference proteome</keyword>
<feature type="transmembrane region" description="Helical" evidence="6">
    <location>
        <begin position="662"/>
        <end position="687"/>
    </location>
</feature>
<feature type="transmembrane region" description="Helical" evidence="6">
    <location>
        <begin position="371"/>
        <end position="399"/>
    </location>
</feature>
<keyword evidence="4 6" id="KW-1133">Transmembrane helix</keyword>